<reference evidence="1" key="1">
    <citation type="journal article" date="2023" name="IMA Fungus">
        <title>Comparative genomic study of the Penicillium genus elucidates a diverse pangenome and 15 lateral gene transfer events.</title>
        <authorList>
            <person name="Petersen C."/>
            <person name="Sorensen T."/>
            <person name="Nielsen M.R."/>
            <person name="Sondergaard T.E."/>
            <person name="Sorensen J.L."/>
            <person name="Fitzpatrick D.A."/>
            <person name="Frisvad J.C."/>
            <person name="Nielsen K.L."/>
        </authorList>
    </citation>
    <scope>NUCLEOTIDE SEQUENCE</scope>
    <source>
        <strain evidence="1">IBT 17514</strain>
    </source>
</reference>
<dbReference type="AlphaFoldDB" id="A0AAD6HV59"/>
<reference evidence="1" key="2">
    <citation type="submission" date="2023-01" db="EMBL/GenBank/DDBJ databases">
        <authorList>
            <person name="Petersen C."/>
        </authorList>
    </citation>
    <scope>NUCLEOTIDE SEQUENCE</scope>
    <source>
        <strain evidence="1">IBT 17514</strain>
    </source>
</reference>
<evidence type="ECO:0000313" key="2">
    <source>
        <dbReference type="Proteomes" id="UP001215712"/>
    </source>
</evidence>
<accession>A0AAD6HV59</accession>
<organism evidence="1 2">
    <name type="scientific">Penicillium malachiteum</name>
    <dbReference type="NCBI Taxonomy" id="1324776"/>
    <lineage>
        <taxon>Eukaryota</taxon>
        <taxon>Fungi</taxon>
        <taxon>Dikarya</taxon>
        <taxon>Ascomycota</taxon>
        <taxon>Pezizomycotina</taxon>
        <taxon>Eurotiomycetes</taxon>
        <taxon>Eurotiomycetidae</taxon>
        <taxon>Eurotiales</taxon>
        <taxon>Aspergillaceae</taxon>
        <taxon>Penicillium</taxon>
    </lineage>
</organism>
<evidence type="ECO:0000313" key="1">
    <source>
        <dbReference type="EMBL" id="KAJ5738786.1"/>
    </source>
</evidence>
<sequence>MDEEAYLNAFGSFAKLPVELRLIIWDFVLLEVRDHRNDRGPIESFKNALAILCCNSCLYGEISYRFHHNRIPLVILKSNHHFGYMTVKIPFDHLQILNEKTLKDKVALQQYLHAFIRHQGPNKKVHIEIPPLCYSHSEHPGRAVSCWKKVTDLLDILKQWSHTHMLHVRVELVEEWVKRGRPSQSWQRDAVYFHPTNEDSHRVIADHDIAILPFSILPDWEYVLPPRLESVLSEQSNEKSPSILEKLFYRNTTSTSDIVTASASMSISGWLLKTRHILDKELDNNYGWTADQLRLERFKYWFKDQSDLNQECESDYEKQFLTDLESDHEVVLKQDPCLDKARRRHHALKGSKGWINGLLPVIVFLKRSVRHIKAIEKHF</sequence>
<gene>
    <name evidence="1" type="ORF">N7493_001941</name>
</gene>
<dbReference type="EMBL" id="JAQJAN010000002">
    <property type="protein sequence ID" value="KAJ5738786.1"/>
    <property type="molecule type" value="Genomic_DNA"/>
</dbReference>
<comment type="caution">
    <text evidence="1">The sequence shown here is derived from an EMBL/GenBank/DDBJ whole genome shotgun (WGS) entry which is preliminary data.</text>
</comment>
<proteinExistence type="predicted"/>
<dbReference type="Proteomes" id="UP001215712">
    <property type="component" value="Unassembled WGS sequence"/>
</dbReference>
<keyword evidence="2" id="KW-1185">Reference proteome</keyword>
<protein>
    <submittedName>
        <fullName evidence="1">Uncharacterized protein</fullName>
    </submittedName>
</protein>
<name>A0AAD6HV59_9EURO</name>